<dbReference type="Proteomes" id="UP000652567">
    <property type="component" value="Unassembled WGS sequence"/>
</dbReference>
<evidence type="ECO:0000256" key="2">
    <source>
        <dbReference type="ARBA" id="ARBA00022448"/>
    </source>
</evidence>
<evidence type="ECO:0000256" key="7">
    <source>
        <dbReference type="ARBA" id="ARBA00023065"/>
    </source>
</evidence>
<dbReference type="InterPro" id="IPR000531">
    <property type="entry name" value="Beta-barrel_TonB"/>
</dbReference>
<feature type="chain" id="PRO_5036743363" evidence="13">
    <location>
        <begin position="25"/>
        <end position="913"/>
    </location>
</feature>
<keyword evidence="16" id="KW-0675">Receptor</keyword>
<evidence type="ECO:0000313" key="17">
    <source>
        <dbReference type="Proteomes" id="UP000652567"/>
    </source>
</evidence>
<evidence type="ECO:0000259" key="14">
    <source>
        <dbReference type="Pfam" id="PF00593"/>
    </source>
</evidence>
<evidence type="ECO:0000256" key="4">
    <source>
        <dbReference type="ARBA" id="ARBA00022496"/>
    </source>
</evidence>
<name>A0A928UZH9_9GAMM</name>
<dbReference type="PANTHER" id="PTHR32552:SF81">
    <property type="entry name" value="TONB-DEPENDENT OUTER MEMBRANE RECEPTOR"/>
    <property type="match status" value="1"/>
</dbReference>
<keyword evidence="7" id="KW-0406">Ion transport</keyword>
<evidence type="ECO:0000256" key="8">
    <source>
        <dbReference type="ARBA" id="ARBA00023077"/>
    </source>
</evidence>
<sequence length="913" mass="102231">MKLRTRLALSIALVNTGLALPALAQEETPRERHAGLEEIIVTATKRETNLMDTPIAITVFSQDDLDRQGIANVKDIGMLVPNMDITMDTSQSAPVISMRGVRSTNITELGDPAVGLHLDGIYSPRPQGAMALMFDVERVEAQRGPQGTLFGRNSTVGNINIITRRPSTEGFDASLGLELGRWNHQQVRGMVNIPVSDTFALRGSFMVEERDSYLRGYYDPNQWDIRYLPEHVKNAPLYTGPESEKNLAQRARWWSGGADAVQQTVKADPSTFYNNSDQYSYRLSGLWTPNEDFSWMLAYERFQDSGAGSADTVNCKLADKRIRKDDDGNYLDAAGNISATPVTGLLGCESVYGKGANSYTVNVSVPGMVDMSIENVRSNLRWDFSDSLALVYNAGWAKQVRSQMSDQDRGVTDWDMSIFFREATFESWSHELQLQSTGSGPLQWIAGLFLFEENNNMQGGWMNSMSGADYWNQPDRTLGSRAAFVQGTYELTDNLSMTLGYRYTKDTKEDVGGHNMSCNDSNPNLLDPTLNPNDDGIGRCFPAWDRDAFNQLPRDYFWNPNIYTIASNNDIKGEWDYHNYRFGLDYNLTDDTMVFGYVANGTKSGGIGDVFIQYEQDPLTTEYPLDADGNRIVKKRWENTFNEEEVVTWELGVKSTLLDNRLRLSTTLFYSDYSDMQIAASKPLFVQYSLERDQQTGELTGDIASNAVNIFQTDNVGKAEIKGLEVEFDWAITGNDRISGHVSWLKTKIVSDFYQQWSFATTDLFEIDHGASVDPGNEALTANLKGNELPSSPEFSLNLNYSHTFDLRGGATLLPWAGVSWRSSSYYTIFNTDKHTARFATETPDAFSDKRPSIANANMGLKYTAPDDQWSVEGFVNNVTNEMDFYWGGGGDGLIKGPVSMPRFYGVRANYNF</sequence>
<feature type="domain" description="TonB-dependent receptor-like beta-barrel" evidence="14">
    <location>
        <begin position="328"/>
        <end position="879"/>
    </location>
</feature>
<gene>
    <name evidence="16" type="ORF">C4F51_02580</name>
</gene>
<evidence type="ECO:0000256" key="5">
    <source>
        <dbReference type="ARBA" id="ARBA00022692"/>
    </source>
</evidence>
<proteinExistence type="inferred from homology"/>
<evidence type="ECO:0000256" key="13">
    <source>
        <dbReference type="SAM" id="SignalP"/>
    </source>
</evidence>
<feature type="signal peptide" evidence="13">
    <location>
        <begin position="1"/>
        <end position="24"/>
    </location>
</feature>
<keyword evidence="17" id="KW-1185">Reference proteome</keyword>
<dbReference type="Pfam" id="PF07715">
    <property type="entry name" value="Plug"/>
    <property type="match status" value="1"/>
</dbReference>
<dbReference type="GO" id="GO:0009279">
    <property type="term" value="C:cell outer membrane"/>
    <property type="evidence" value="ECO:0007669"/>
    <property type="project" value="UniProtKB-SubCell"/>
</dbReference>
<dbReference type="RefSeq" id="WP_193906885.1">
    <property type="nucleotide sequence ID" value="NZ_PRDL01000001.1"/>
</dbReference>
<keyword evidence="6" id="KW-0408">Iron</keyword>
<dbReference type="PROSITE" id="PS52016">
    <property type="entry name" value="TONB_DEPENDENT_REC_3"/>
    <property type="match status" value="1"/>
</dbReference>
<evidence type="ECO:0000313" key="16">
    <source>
        <dbReference type="EMBL" id="MBE8716071.1"/>
    </source>
</evidence>
<dbReference type="Gene3D" id="2.170.130.10">
    <property type="entry name" value="TonB-dependent receptor, plug domain"/>
    <property type="match status" value="1"/>
</dbReference>
<dbReference type="InterPro" id="IPR036942">
    <property type="entry name" value="Beta-barrel_TonB_sf"/>
</dbReference>
<evidence type="ECO:0000256" key="9">
    <source>
        <dbReference type="ARBA" id="ARBA00023136"/>
    </source>
</evidence>
<organism evidence="16 17">
    <name type="scientific">Cellvibrio polysaccharolyticus</name>
    <dbReference type="NCBI Taxonomy" id="2082724"/>
    <lineage>
        <taxon>Bacteria</taxon>
        <taxon>Pseudomonadati</taxon>
        <taxon>Pseudomonadota</taxon>
        <taxon>Gammaproteobacteria</taxon>
        <taxon>Cellvibrionales</taxon>
        <taxon>Cellvibrionaceae</taxon>
        <taxon>Cellvibrio</taxon>
    </lineage>
</organism>
<dbReference type="GO" id="GO:0006826">
    <property type="term" value="P:iron ion transport"/>
    <property type="evidence" value="ECO:0007669"/>
    <property type="project" value="UniProtKB-KW"/>
</dbReference>
<dbReference type="PANTHER" id="PTHR32552">
    <property type="entry name" value="FERRICHROME IRON RECEPTOR-RELATED"/>
    <property type="match status" value="1"/>
</dbReference>
<dbReference type="Pfam" id="PF00593">
    <property type="entry name" value="TonB_dep_Rec_b-barrel"/>
    <property type="match status" value="1"/>
</dbReference>
<dbReference type="InterPro" id="IPR039426">
    <property type="entry name" value="TonB-dep_rcpt-like"/>
</dbReference>
<evidence type="ECO:0000256" key="10">
    <source>
        <dbReference type="ARBA" id="ARBA00023237"/>
    </source>
</evidence>
<keyword evidence="9 11" id="KW-0472">Membrane</keyword>
<keyword evidence="5 11" id="KW-0812">Transmembrane</keyword>
<dbReference type="Gene3D" id="2.40.170.20">
    <property type="entry name" value="TonB-dependent receptor, beta-barrel domain"/>
    <property type="match status" value="2"/>
</dbReference>
<protein>
    <submittedName>
        <fullName evidence="16">TonB-dependent receptor</fullName>
    </submittedName>
</protein>
<keyword evidence="3 11" id="KW-1134">Transmembrane beta strand</keyword>
<evidence type="ECO:0000256" key="6">
    <source>
        <dbReference type="ARBA" id="ARBA00023004"/>
    </source>
</evidence>
<dbReference type="InterPro" id="IPR012910">
    <property type="entry name" value="Plug_dom"/>
</dbReference>
<evidence type="ECO:0000256" key="3">
    <source>
        <dbReference type="ARBA" id="ARBA00022452"/>
    </source>
</evidence>
<evidence type="ECO:0000256" key="12">
    <source>
        <dbReference type="RuleBase" id="RU003357"/>
    </source>
</evidence>
<reference evidence="16" key="1">
    <citation type="submission" date="2018-07" db="EMBL/GenBank/DDBJ databases">
        <title>Genome assembly of strain Ka43.</title>
        <authorList>
            <person name="Kukolya J."/>
            <person name="Nagy I."/>
            <person name="Horvath B."/>
            <person name="Toth A."/>
        </authorList>
    </citation>
    <scope>NUCLEOTIDE SEQUENCE</scope>
    <source>
        <strain evidence="16">KB43</strain>
    </source>
</reference>
<dbReference type="InterPro" id="IPR037066">
    <property type="entry name" value="Plug_dom_sf"/>
</dbReference>
<dbReference type="EMBL" id="PRDL01000001">
    <property type="protein sequence ID" value="MBE8716071.1"/>
    <property type="molecule type" value="Genomic_DNA"/>
</dbReference>
<dbReference type="SUPFAM" id="SSF56935">
    <property type="entry name" value="Porins"/>
    <property type="match status" value="1"/>
</dbReference>
<keyword evidence="8 12" id="KW-0798">TonB box</keyword>
<evidence type="ECO:0000256" key="1">
    <source>
        <dbReference type="ARBA" id="ARBA00004571"/>
    </source>
</evidence>
<dbReference type="AlphaFoldDB" id="A0A928UZH9"/>
<accession>A0A928UZH9</accession>
<keyword evidence="2 11" id="KW-0813">Transport</keyword>
<evidence type="ECO:0000259" key="15">
    <source>
        <dbReference type="Pfam" id="PF07715"/>
    </source>
</evidence>
<keyword evidence="13" id="KW-0732">Signal</keyword>
<comment type="caution">
    <text evidence="16">The sequence shown here is derived from an EMBL/GenBank/DDBJ whole genome shotgun (WGS) entry which is preliminary data.</text>
</comment>
<keyword evidence="4" id="KW-0410">Iron transport</keyword>
<evidence type="ECO:0000256" key="11">
    <source>
        <dbReference type="PROSITE-ProRule" id="PRU01360"/>
    </source>
</evidence>
<keyword evidence="10 11" id="KW-0998">Cell outer membrane</keyword>
<comment type="similarity">
    <text evidence="11 12">Belongs to the TonB-dependent receptor family.</text>
</comment>
<comment type="subcellular location">
    <subcellularLocation>
        <location evidence="1 11">Cell outer membrane</location>
        <topology evidence="1 11">Multi-pass membrane protein</topology>
    </subcellularLocation>
</comment>
<feature type="domain" description="TonB-dependent receptor plug" evidence="15">
    <location>
        <begin position="50"/>
        <end position="157"/>
    </location>
</feature>